<comment type="caution">
    <text evidence="1">The sequence shown here is derived from an EMBL/GenBank/DDBJ whole genome shotgun (WGS) entry which is preliminary data.</text>
</comment>
<proteinExistence type="predicted"/>
<sequence length="126" mass="14046">MIHHLAVITKSWYGILAVEDHGAGVDKIKKHYKGRLKQLDKCSSMAADSAVKLVHEAWEVLSDAKRREAYDMLMGYNHVLSSSKRTSEIQVASKRSRNPSPASSSSSSSPWGYEQQASKKRKTALE</sequence>
<organism evidence="1 2">
    <name type="scientific">Melia azedarach</name>
    <name type="common">Chinaberry tree</name>
    <dbReference type="NCBI Taxonomy" id="155640"/>
    <lineage>
        <taxon>Eukaryota</taxon>
        <taxon>Viridiplantae</taxon>
        <taxon>Streptophyta</taxon>
        <taxon>Embryophyta</taxon>
        <taxon>Tracheophyta</taxon>
        <taxon>Spermatophyta</taxon>
        <taxon>Magnoliopsida</taxon>
        <taxon>eudicotyledons</taxon>
        <taxon>Gunneridae</taxon>
        <taxon>Pentapetalae</taxon>
        <taxon>rosids</taxon>
        <taxon>malvids</taxon>
        <taxon>Sapindales</taxon>
        <taxon>Meliaceae</taxon>
        <taxon>Melia</taxon>
    </lineage>
</organism>
<reference evidence="1 2" key="1">
    <citation type="journal article" date="2023" name="Science">
        <title>Complex scaffold remodeling in plant triterpene biosynthesis.</title>
        <authorList>
            <person name="De La Pena R."/>
            <person name="Hodgson H."/>
            <person name="Liu J.C."/>
            <person name="Stephenson M.J."/>
            <person name="Martin A.C."/>
            <person name="Owen C."/>
            <person name="Harkess A."/>
            <person name="Leebens-Mack J."/>
            <person name="Jimenez L.E."/>
            <person name="Osbourn A."/>
            <person name="Sattely E.S."/>
        </authorList>
    </citation>
    <scope>NUCLEOTIDE SEQUENCE [LARGE SCALE GENOMIC DNA]</scope>
    <source>
        <strain evidence="2">cv. JPN11</strain>
        <tissue evidence="1">Leaf</tissue>
    </source>
</reference>
<protein>
    <submittedName>
        <fullName evidence="1">DnaJ domain</fullName>
    </submittedName>
</protein>
<dbReference type="Proteomes" id="UP001164539">
    <property type="component" value="Chromosome 6"/>
</dbReference>
<dbReference type="EMBL" id="CM051399">
    <property type="protein sequence ID" value="KAJ4716131.1"/>
    <property type="molecule type" value="Genomic_DNA"/>
</dbReference>
<evidence type="ECO:0000313" key="2">
    <source>
        <dbReference type="Proteomes" id="UP001164539"/>
    </source>
</evidence>
<gene>
    <name evidence="1" type="ORF">OWV82_011193</name>
</gene>
<evidence type="ECO:0000313" key="1">
    <source>
        <dbReference type="EMBL" id="KAJ4716131.1"/>
    </source>
</evidence>
<name>A0ACC1XYC2_MELAZ</name>
<accession>A0ACC1XYC2</accession>
<keyword evidence="2" id="KW-1185">Reference proteome</keyword>